<protein>
    <submittedName>
        <fullName evidence="1">Uncharacterized protein</fullName>
    </submittedName>
</protein>
<gene>
    <name evidence="1" type="ordered locus">Desru_3218</name>
</gene>
<dbReference type="Proteomes" id="UP000009234">
    <property type="component" value="Chromosome"/>
</dbReference>
<dbReference type="AlphaFoldDB" id="F6DVG4"/>
<accession>F6DVG4</accession>
<reference evidence="1 2" key="2">
    <citation type="journal article" date="2012" name="Stand. Genomic Sci.">
        <title>Complete genome sequence of the sulfate-reducing firmicute Desulfotomaculum ruminis type strain (DL(T)).</title>
        <authorList>
            <person name="Spring S."/>
            <person name="Visser M."/>
            <person name="Lu M."/>
            <person name="Copeland A."/>
            <person name="Lapidus A."/>
            <person name="Lucas S."/>
            <person name="Cheng J.F."/>
            <person name="Han C."/>
            <person name="Tapia R."/>
            <person name="Goodwin L.A."/>
            <person name="Pitluck S."/>
            <person name="Ivanova N."/>
            <person name="Land M."/>
            <person name="Hauser L."/>
            <person name="Larimer F."/>
            <person name="Rohde M."/>
            <person name="Goker M."/>
            <person name="Detter J.C."/>
            <person name="Kyrpides N.C."/>
            <person name="Woyke T."/>
            <person name="Schaap P.J."/>
            <person name="Plugge C.M."/>
            <person name="Muyzer G."/>
            <person name="Kuever J."/>
            <person name="Pereira I.A."/>
            <person name="Parshina S.N."/>
            <person name="Bernier-Latmani R."/>
            <person name="Stams A.J."/>
            <person name="Klenk H.P."/>
        </authorList>
    </citation>
    <scope>NUCLEOTIDE SEQUENCE [LARGE SCALE GENOMIC DNA]</scope>
    <source>
        <strain evidence="2">ATCC 23193 / DSM 2154 / NCIB 8452 / DL</strain>
    </source>
</reference>
<sequence length="64" mass="7265">MAIPLGSVMLWYMRLKGINTLDLGSLLNKVIYYQTKELFIHSMAGVWFGKVIIDCLNNNDDKSA</sequence>
<organism evidence="1 2">
    <name type="scientific">Desulforamulus ruminis (strain ATCC 23193 / DSM 2154 / NCIMB 8452 / DL)</name>
    <name type="common">Desulfotomaculum ruminis</name>
    <dbReference type="NCBI Taxonomy" id="696281"/>
    <lineage>
        <taxon>Bacteria</taxon>
        <taxon>Bacillati</taxon>
        <taxon>Bacillota</taxon>
        <taxon>Clostridia</taxon>
        <taxon>Eubacteriales</taxon>
        <taxon>Peptococcaceae</taxon>
        <taxon>Desulforamulus</taxon>
    </lineage>
</organism>
<dbReference type="HOGENOM" id="CLU_2860452_0_0_9"/>
<dbReference type="EMBL" id="CP002780">
    <property type="protein sequence ID" value="AEG61424.1"/>
    <property type="molecule type" value="Genomic_DNA"/>
</dbReference>
<name>F6DVG4_DESRL</name>
<evidence type="ECO:0000313" key="2">
    <source>
        <dbReference type="Proteomes" id="UP000009234"/>
    </source>
</evidence>
<proteinExistence type="predicted"/>
<dbReference type="KEGG" id="dru:Desru_3218"/>
<reference evidence="2" key="1">
    <citation type="submission" date="2011-05" db="EMBL/GenBank/DDBJ databases">
        <title>Complete sequence of Desulfotomaculum ruminis DSM 2154.</title>
        <authorList>
            <person name="Lucas S."/>
            <person name="Copeland A."/>
            <person name="Lapidus A."/>
            <person name="Cheng J.-F."/>
            <person name="Goodwin L."/>
            <person name="Pitluck S."/>
            <person name="Lu M."/>
            <person name="Detter J.C."/>
            <person name="Han C."/>
            <person name="Tapia R."/>
            <person name="Land M."/>
            <person name="Hauser L."/>
            <person name="Kyrpides N."/>
            <person name="Ivanova N."/>
            <person name="Mikhailova N."/>
            <person name="Pagani I."/>
            <person name="Stams A.J.M."/>
            <person name="Plugge C.M."/>
            <person name="Muyzer G."/>
            <person name="Kuever J."/>
            <person name="Parshina S.N."/>
            <person name="Ivanova A.E."/>
            <person name="Nazina T.N."/>
            <person name="Brambilla E."/>
            <person name="Spring S."/>
            <person name="Klenk H.-P."/>
            <person name="Woyke T."/>
        </authorList>
    </citation>
    <scope>NUCLEOTIDE SEQUENCE [LARGE SCALE GENOMIC DNA]</scope>
    <source>
        <strain evidence="2">ATCC 23193 / DSM 2154 / NCIB 8452 / DL</strain>
    </source>
</reference>
<keyword evidence="2" id="KW-1185">Reference proteome</keyword>
<evidence type="ECO:0000313" key="1">
    <source>
        <dbReference type="EMBL" id="AEG61424.1"/>
    </source>
</evidence>